<evidence type="ECO:0000256" key="2">
    <source>
        <dbReference type="ARBA" id="ARBA00022963"/>
    </source>
</evidence>
<evidence type="ECO:0000256" key="3">
    <source>
        <dbReference type="ARBA" id="ARBA00023098"/>
    </source>
</evidence>
<dbReference type="InterPro" id="IPR037483">
    <property type="entry name" value="YjjU-like"/>
</dbReference>
<evidence type="ECO:0000256" key="1">
    <source>
        <dbReference type="ARBA" id="ARBA00022801"/>
    </source>
</evidence>
<dbReference type="GO" id="GO:0016787">
    <property type="term" value="F:hydrolase activity"/>
    <property type="evidence" value="ECO:0007669"/>
    <property type="project" value="UniProtKB-UniRule"/>
</dbReference>
<keyword evidence="7" id="KW-1185">Reference proteome</keyword>
<dbReference type="GO" id="GO:0016042">
    <property type="term" value="P:lipid catabolic process"/>
    <property type="evidence" value="ECO:0007669"/>
    <property type="project" value="UniProtKB-UniRule"/>
</dbReference>
<reference evidence="6 7" key="1">
    <citation type="submission" date="2018-09" db="EMBL/GenBank/DDBJ databases">
        <title>Murine metabolic-syndrome-specific gut microbial biobank.</title>
        <authorList>
            <person name="Liu C."/>
        </authorList>
    </citation>
    <scope>NUCLEOTIDE SEQUENCE [LARGE SCALE GENOMIC DNA]</scope>
    <source>
        <strain evidence="6 7">0.1xD8-82</strain>
    </source>
</reference>
<dbReference type="RefSeq" id="WP_120470156.1">
    <property type="nucleotide sequence ID" value="NZ_RAYQ01000012.1"/>
</dbReference>
<evidence type="ECO:0000313" key="7">
    <source>
        <dbReference type="Proteomes" id="UP000280696"/>
    </source>
</evidence>
<gene>
    <name evidence="6" type="ORF">D7V94_12265</name>
</gene>
<accession>A0A3A9AHN0</accession>
<dbReference type="OrthoDB" id="9802424at2"/>
<feature type="short sequence motif" description="GXGXXG" evidence="4">
    <location>
        <begin position="10"/>
        <end position="15"/>
    </location>
</feature>
<dbReference type="PROSITE" id="PS51635">
    <property type="entry name" value="PNPLA"/>
    <property type="match status" value="1"/>
</dbReference>
<dbReference type="PANTHER" id="PTHR14226">
    <property type="entry name" value="NEUROPATHY TARGET ESTERASE/SWISS CHEESE D.MELANOGASTER"/>
    <property type="match status" value="1"/>
</dbReference>
<dbReference type="Pfam" id="PF19890">
    <property type="entry name" value="DUF6363"/>
    <property type="match status" value="1"/>
</dbReference>
<dbReference type="AlphaFoldDB" id="A0A3A9AHN0"/>
<dbReference type="SUPFAM" id="SSF52151">
    <property type="entry name" value="FabD/lysophospholipase-like"/>
    <property type="match status" value="1"/>
</dbReference>
<dbReference type="InterPro" id="IPR016035">
    <property type="entry name" value="Acyl_Trfase/lysoPLipase"/>
</dbReference>
<dbReference type="CDD" id="cd07208">
    <property type="entry name" value="Pat_hypo_Ecoli_yjju_like"/>
    <property type="match status" value="1"/>
</dbReference>
<dbReference type="InterPro" id="IPR050301">
    <property type="entry name" value="NTE"/>
</dbReference>
<feature type="short sequence motif" description="GXSXG" evidence="4">
    <location>
        <begin position="37"/>
        <end position="41"/>
    </location>
</feature>
<keyword evidence="1 4" id="KW-0378">Hydrolase</keyword>
<proteinExistence type="predicted"/>
<dbReference type="InterPro" id="IPR002641">
    <property type="entry name" value="PNPLA_dom"/>
</dbReference>
<comment type="caution">
    <text evidence="6">The sequence shown here is derived from an EMBL/GenBank/DDBJ whole genome shotgun (WGS) entry which is preliminary data.</text>
</comment>
<dbReference type="InterPro" id="IPR045943">
    <property type="entry name" value="DUF6363"/>
</dbReference>
<organism evidence="6 7">
    <name type="scientific">Parablautia intestinalis</name>
    <dbReference type="NCBI Taxonomy" id="2320100"/>
    <lineage>
        <taxon>Bacteria</taxon>
        <taxon>Bacillati</taxon>
        <taxon>Bacillota</taxon>
        <taxon>Clostridia</taxon>
        <taxon>Lachnospirales</taxon>
        <taxon>Lachnospiraceae</taxon>
        <taxon>Parablautia</taxon>
    </lineage>
</organism>
<keyword evidence="3 4" id="KW-0443">Lipid metabolism</keyword>
<evidence type="ECO:0000313" key="6">
    <source>
        <dbReference type="EMBL" id="RKI90887.1"/>
    </source>
</evidence>
<keyword evidence="2 4" id="KW-0442">Lipid degradation</keyword>
<dbReference type="Pfam" id="PF01734">
    <property type="entry name" value="Patatin"/>
    <property type="match status" value="1"/>
</dbReference>
<protein>
    <submittedName>
        <fullName evidence="6">Patatin family protein</fullName>
    </submittedName>
</protein>
<sequence>MYEVGLVLEGGGMKGVYTCGVLDFFLDKELEFRSCYGVSAGACCLCSFLSKQKGRGYHVTVDYLEDKNYCGIYSLFTTGDLFGAEMCYHKIPEELYPYDYDTYNGYQGNFYSVVTNIETGRPEYIPIKDMKKDIDAIRASASLPLVSRNVKWKQGLYLDGGISDAIPLRRSIKDGNKKNIVIMTKETGYRRQPLSSTAIFKLWYRKYPKVYELMKNRHNTYNETLDYIDSQVKAGNTFLIQPKHKSNVGRIEKDRTKLEMLYQEGYQDAAGCYESLLKFLEDDK</sequence>
<evidence type="ECO:0000259" key="5">
    <source>
        <dbReference type="PROSITE" id="PS51635"/>
    </source>
</evidence>
<feature type="domain" description="PNPLA" evidence="5">
    <location>
        <begin position="6"/>
        <end position="172"/>
    </location>
</feature>
<feature type="active site" description="Nucleophile" evidence="4">
    <location>
        <position position="39"/>
    </location>
</feature>
<dbReference type="Gene3D" id="3.40.1090.10">
    <property type="entry name" value="Cytosolic phospholipase A2 catalytic domain"/>
    <property type="match status" value="2"/>
</dbReference>
<dbReference type="EMBL" id="RAYQ01000012">
    <property type="protein sequence ID" value="RKI90887.1"/>
    <property type="molecule type" value="Genomic_DNA"/>
</dbReference>
<dbReference type="Proteomes" id="UP000280696">
    <property type="component" value="Unassembled WGS sequence"/>
</dbReference>
<name>A0A3A9AHN0_9FIRM</name>
<feature type="short sequence motif" description="DGA/G" evidence="4">
    <location>
        <begin position="159"/>
        <end position="161"/>
    </location>
</feature>
<dbReference type="PANTHER" id="PTHR14226:SF25">
    <property type="entry name" value="PHOSPHOESTERASE"/>
    <property type="match status" value="1"/>
</dbReference>
<feature type="active site" description="Proton acceptor" evidence="4">
    <location>
        <position position="159"/>
    </location>
</feature>
<evidence type="ECO:0000256" key="4">
    <source>
        <dbReference type="PROSITE-ProRule" id="PRU01161"/>
    </source>
</evidence>